<dbReference type="EMBL" id="BSTI01000033">
    <property type="protein sequence ID" value="GLY71231.1"/>
    <property type="molecule type" value="Genomic_DNA"/>
</dbReference>
<evidence type="ECO:0000313" key="2">
    <source>
        <dbReference type="EMBL" id="GLY71231.1"/>
    </source>
</evidence>
<reference evidence="2" key="1">
    <citation type="submission" date="2023-03" db="EMBL/GenBank/DDBJ databases">
        <title>Amycolatopsis taiwanensis NBRC 103393.</title>
        <authorList>
            <person name="Ichikawa N."/>
            <person name="Sato H."/>
            <person name="Tonouchi N."/>
        </authorList>
    </citation>
    <scope>NUCLEOTIDE SEQUENCE</scope>
    <source>
        <strain evidence="2">NBRC 103393</strain>
    </source>
</reference>
<evidence type="ECO:0000313" key="3">
    <source>
        <dbReference type="Proteomes" id="UP001165136"/>
    </source>
</evidence>
<dbReference type="SUPFAM" id="SSF46785">
    <property type="entry name" value="Winged helix' DNA-binding domain"/>
    <property type="match status" value="1"/>
</dbReference>
<sequence>MTIGAEPDDAIKAVAVLDDELRRGMYSFARTVRRPITRDEAAAAVGISRKLAAFHLDKLVDAGLLRCHFGVEGPRKVGRRPKVYEPVGAGIQVAIPARRHDLLAEILVDAVAAEAQSESARAAAIRIATERGALAGEAERDRIRPGRLGAERALTLAEGLLARYGFEPSRTSSTCLRLRNCPFHPLAERAPDLVCALNQAFLRGVLTGLQASSVHACLVPAVGECCVELRQASASGTAAEHKGEEDTPGRDEFEVGFARHGE</sequence>
<feature type="compositionally biased region" description="Basic and acidic residues" evidence="1">
    <location>
        <begin position="239"/>
        <end position="262"/>
    </location>
</feature>
<proteinExistence type="predicted"/>
<gene>
    <name evidence="2" type="ORF">Atai01_78500</name>
</gene>
<name>A0A9W6R8D4_9PSEU</name>
<dbReference type="Gene3D" id="1.10.10.10">
    <property type="entry name" value="Winged helix-like DNA-binding domain superfamily/Winged helix DNA-binding domain"/>
    <property type="match status" value="1"/>
</dbReference>
<dbReference type="InterPro" id="IPR011991">
    <property type="entry name" value="ArsR-like_HTH"/>
</dbReference>
<dbReference type="InterPro" id="IPR036390">
    <property type="entry name" value="WH_DNA-bd_sf"/>
</dbReference>
<accession>A0A9W6R8D4</accession>
<evidence type="ECO:0000256" key="1">
    <source>
        <dbReference type="SAM" id="MobiDB-lite"/>
    </source>
</evidence>
<protein>
    <submittedName>
        <fullName evidence="2">Transcriptional regulator</fullName>
    </submittedName>
</protein>
<keyword evidence="3" id="KW-1185">Reference proteome</keyword>
<dbReference type="AlphaFoldDB" id="A0A9W6R8D4"/>
<comment type="caution">
    <text evidence="2">The sequence shown here is derived from an EMBL/GenBank/DDBJ whole genome shotgun (WGS) entry which is preliminary data.</text>
</comment>
<dbReference type="CDD" id="cd00090">
    <property type="entry name" value="HTH_ARSR"/>
    <property type="match status" value="1"/>
</dbReference>
<organism evidence="2 3">
    <name type="scientific">Amycolatopsis taiwanensis</name>
    <dbReference type="NCBI Taxonomy" id="342230"/>
    <lineage>
        <taxon>Bacteria</taxon>
        <taxon>Bacillati</taxon>
        <taxon>Actinomycetota</taxon>
        <taxon>Actinomycetes</taxon>
        <taxon>Pseudonocardiales</taxon>
        <taxon>Pseudonocardiaceae</taxon>
        <taxon>Amycolatopsis</taxon>
    </lineage>
</organism>
<feature type="region of interest" description="Disordered" evidence="1">
    <location>
        <begin position="236"/>
        <end position="262"/>
    </location>
</feature>
<dbReference type="InterPro" id="IPR036388">
    <property type="entry name" value="WH-like_DNA-bd_sf"/>
</dbReference>
<dbReference type="Proteomes" id="UP001165136">
    <property type="component" value="Unassembled WGS sequence"/>
</dbReference>